<evidence type="ECO:0000313" key="8">
    <source>
        <dbReference type="Proteomes" id="UP000263486"/>
    </source>
</evidence>
<gene>
    <name evidence="4" type="primary">deoB</name>
    <name evidence="7" type="ORF">DYH56_02600</name>
</gene>
<dbReference type="InterPro" id="IPR006124">
    <property type="entry name" value="Metalloenzyme"/>
</dbReference>
<feature type="binding site" evidence="4">
    <location>
        <position position="297"/>
    </location>
    <ligand>
        <name>Mn(2+)</name>
        <dbReference type="ChEBI" id="CHEBI:29035"/>
        <label>2</label>
    </ligand>
</feature>
<feature type="binding site" evidence="4">
    <location>
        <position position="334"/>
    </location>
    <ligand>
        <name>Mn(2+)</name>
        <dbReference type="ChEBI" id="CHEBI:29035"/>
        <label>1</label>
    </ligand>
</feature>
<keyword evidence="8" id="KW-1185">Reference proteome</keyword>
<dbReference type="EC" id="5.4.2.7" evidence="4 5"/>
<comment type="subcellular location">
    <subcellularLocation>
        <location evidence="4">Cytoplasm</location>
    </subcellularLocation>
</comment>
<evidence type="ECO:0000256" key="5">
    <source>
        <dbReference type="NCBIfam" id="TIGR01696"/>
    </source>
</evidence>
<evidence type="ECO:0000256" key="4">
    <source>
        <dbReference type="HAMAP-Rule" id="MF_00740"/>
    </source>
</evidence>
<dbReference type="SUPFAM" id="SSF53649">
    <property type="entry name" value="Alkaline phosphatase-like"/>
    <property type="match status" value="1"/>
</dbReference>
<feature type="binding site" evidence="4">
    <location>
        <position position="292"/>
    </location>
    <ligand>
        <name>Mn(2+)</name>
        <dbReference type="ChEBI" id="CHEBI:29035"/>
        <label>2</label>
    </ligand>
</feature>
<dbReference type="CDD" id="cd16009">
    <property type="entry name" value="PPM"/>
    <property type="match status" value="1"/>
</dbReference>
<comment type="cofactor">
    <cofactor evidence="4">
        <name>Mn(2+)</name>
        <dbReference type="ChEBI" id="CHEBI:29035"/>
    </cofactor>
    <text evidence="4">Binds 2 manganese ions.</text>
</comment>
<feature type="binding site" evidence="4">
    <location>
        <position position="333"/>
    </location>
    <ligand>
        <name>Mn(2+)</name>
        <dbReference type="ChEBI" id="CHEBI:29035"/>
        <label>1</label>
    </ligand>
</feature>
<dbReference type="GO" id="GO:0008973">
    <property type="term" value="F:phosphopentomutase activity"/>
    <property type="evidence" value="ECO:0007669"/>
    <property type="project" value="UniProtKB-EC"/>
</dbReference>
<dbReference type="PANTHER" id="PTHR21110">
    <property type="entry name" value="PHOSPHOPENTOMUTASE"/>
    <property type="match status" value="1"/>
</dbReference>
<name>A0ABX9KKC0_9FUSO</name>
<comment type="function">
    <text evidence="4">Isomerase that catalyzes the conversion of deoxy-ribose 1-phosphate (dRib-1-P) and ribose 1-phosphate (Rib-1-P) to deoxy-ribose 5-phosphate (dRib-5-P) and ribose 5-phosphate (Rib-5-P), respectively.</text>
</comment>
<evidence type="ECO:0000256" key="2">
    <source>
        <dbReference type="ARBA" id="ARBA00022723"/>
    </source>
</evidence>
<keyword evidence="2 4" id="KW-0479">Metal-binding</keyword>
<dbReference type="InterPro" id="IPR017850">
    <property type="entry name" value="Alkaline_phosphatase_core_sf"/>
</dbReference>
<dbReference type="Pfam" id="PF01676">
    <property type="entry name" value="Metalloenzyme"/>
    <property type="match status" value="1"/>
</dbReference>
<keyword evidence="4 7" id="KW-0413">Isomerase</keyword>
<feature type="domain" description="Metalloenzyme" evidence="6">
    <location>
        <begin position="6"/>
        <end position="381"/>
    </location>
</feature>
<keyword evidence="4" id="KW-0963">Cytoplasm</keyword>
<comment type="similarity">
    <text evidence="1 4">Belongs to the phosphopentomutase family.</text>
</comment>
<sequence>MNNIDRAIIIVLDSAGVGELPDAKDYGDSGSNTFGHIASSTGGINLPNMEQLGLGNLTDIEGVAKTTDCCGGKSLGAYGKANEASKGKDTTTGHWEIAGIINETPFPTYPNGFSKEVLDELEKRTGRKVLCNLPYSGTKVLDDYGAEQKKTGAWIVYTSADPVLQIAAHEEDIPLAELYKACEIALEICNEMAPVARVIARPYLGDESGSYARTSNRHDYSVVPPKATLLDMIKDKGLDVVAVGKTNDIFAGVGVTDTRGTNTDNMDGINKTIKAIKEDTKGLIFTNLVDFDMLFGHRRNAEGYKYALEEFDNKLPEIIGAMKEGDLLILTADHGCDPTYEGTDHTREYIPVLTYGHGLKKGVNLGDRESFADIASTIEELILDTNELPGTSFAKDLFKCCGSGKHHGHHGKDHKCKCK</sequence>
<keyword evidence="3 4" id="KW-0464">Manganese</keyword>
<evidence type="ECO:0000256" key="3">
    <source>
        <dbReference type="ARBA" id="ARBA00023211"/>
    </source>
</evidence>
<dbReference type="Gene3D" id="3.30.70.1250">
    <property type="entry name" value="Phosphopentomutase"/>
    <property type="match status" value="1"/>
</dbReference>
<accession>A0ABX9KKC0</accession>
<dbReference type="PANTHER" id="PTHR21110:SF0">
    <property type="entry name" value="PHOSPHOPENTOMUTASE"/>
    <property type="match status" value="1"/>
</dbReference>
<dbReference type="HAMAP" id="MF_00740">
    <property type="entry name" value="Phosphopentomut"/>
    <property type="match status" value="1"/>
</dbReference>
<comment type="catalytic activity">
    <reaction evidence="4">
        <text>alpha-D-ribose 1-phosphate = D-ribose 5-phosphate</text>
        <dbReference type="Rhea" id="RHEA:18793"/>
        <dbReference type="ChEBI" id="CHEBI:57720"/>
        <dbReference type="ChEBI" id="CHEBI:78346"/>
        <dbReference type="EC" id="5.4.2.7"/>
    </reaction>
</comment>
<reference evidence="7 8" key="1">
    <citation type="submission" date="2018-08" db="EMBL/GenBank/DDBJ databases">
        <title>Draft genome sequence of Psychrilyobacter sp. strain SD5 isolated from Black Sea water.</title>
        <authorList>
            <person name="Yadav S."/>
            <person name="Villanueva L."/>
            <person name="Damste J.S.S."/>
        </authorList>
    </citation>
    <scope>NUCLEOTIDE SEQUENCE [LARGE SCALE GENOMIC DNA]</scope>
    <source>
        <strain evidence="7 8">SD5</strain>
    </source>
</reference>
<evidence type="ECO:0000259" key="6">
    <source>
        <dbReference type="Pfam" id="PF01676"/>
    </source>
</evidence>
<comment type="catalytic activity">
    <reaction evidence="4">
        <text>2-deoxy-alpha-D-ribose 1-phosphate = 2-deoxy-D-ribose 5-phosphate</text>
        <dbReference type="Rhea" id="RHEA:27658"/>
        <dbReference type="ChEBI" id="CHEBI:57259"/>
        <dbReference type="ChEBI" id="CHEBI:62877"/>
        <dbReference type="EC" id="5.4.2.7"/>
    </reaction>
</comment>
<dbReference type="NCBIfam" id="NF003766">
    <property type="entry name" value="PRK05362.1"/>
    <property type="match status" value="1"/>
</dbReference>
<feature type="binding site" evidence="4">
    <location>
        <position position="13"/>
    </location>
    <ligand>
        <name>Mn(2+)</name>
        <dbReference type="ChEBI" id="CHEBI:29035"/>
        <label>1</label>
    </ligand>
</feature>
<dbReference type="InterPro" id="IPR024052">
    <property type="entry name" value="Phosphopentomutase_DeoB_cap_sf"/>
</dbReference>
<dbReference type="Proteomes" id="UP000263486">
    <property type="component" value="Unassembled WGS sequence"/>
</dbReference>
<protein>
    <recommendedName>
        <fullName evidence="4 5">Phosphopentomutase</fullName>
        <ecNumber evidence="4 5">5.4.2.7</ecNumber>
    </recommendedName>
    <alternativeName>
        <fullName evidence="4">Phosphodeoxyribomutase</fullName>
    </alternativeName>
</protein>
<dbReference type="SUPFAM" id="SSF143856">
    <property type="entry name" value="DeoB insert domain-like"/>
    <property type="match status" value="1"/>
</dbReference>
<dbReference type="PIRSF" id="PIRSF001491">
    <property type="entry name" value="Ppentomutase"/>
    <property type="match status" value="1"/>
</dbReference>
<organism evidence="7 8">
    <name type="scientific">Psychrilyobacter piezotolerans</name>
    <dbReference type="NCBI Taxonomy" id="2293438"/>
    <lineage>
        <taxon>Bacteria</taxon>
        <taxon>Fusobacteriati</taxon>
        <taxon>Fusobacteriota</taxon>
        <taxon>Fusobacteriia</taxon>
        <taxon>Fusobacteriales</taxon>
        <taxon>Fusobacteriaceae</taxon>
        <taxon>Psychrilyobacter</taxon>
    </lineage>
</organism>
<proteinExistence type="inferred from homology"/>
<evidence type="ECO:0000313" key="7">
    <source>
        <dbReference type="EMBL" id="REI42673.1"/>
    </source>
</evidence>
<comment type="caution">
    <text evidence="7">The sequence shown here is derived from an EMBL/GenBank/DDBJ whole genome shotgun (WGS) entry which is preliminary data.</text>
</comment>
<dbReference type="InterPro" id="IPR010045">
    <property type="entry name" value="DeoB"/>
</dbReference>
<dbReference type="Gene3D" id="3.40.720.10">
    <property type="entry name" value="Alkaline Phosphatase, subunit A"/>
    <property type="match status" value="1"/>
</dbReference>
<dbReference type="EMBL" id="QUAJ01000003">
    <property type="protein sequence ID" value="REI42673.1"/>
    <property type="molecule type" value="Genomic_DNA"/>
</dbReference>
<evidence type="ECO:0000256" key="1">
    <source>
        <dbReference type="ARBA" id="ARBA00010373"/>
    </source>
</evidence>
<feature type="binding site" evidence="4">
    <location>
        <position position="345"/>
    </location>
    <ligand>
        <name>Mn(2+)</name>
        <dbReference type="ChEBI" id="CHEBI:29035"/>
        <label>2</label>
    </ligand>
</feature>
<comment type="pathway">
    <text evidence="4">Carbohydrate degradation; 2-deoxy-D-ribose 1-phosphate degradation; D-glyceraldehyde 3-phosphate and acetaldehyde from 2-deoxy-alpha-D-ribose 1-phosphate: step 1/2.</text>
</comment>
<dbReference type="NCBIfam" id="TIGR01696">
    <property type="entry name" value="deoB"/>
    <property type="match status" value="1"/>
</dbReference>
<dbReference type="RefSeq" id="WP_114641296.1">
    <property type="nucleotide sequence ID" value="NZ_JAACIO010000003.1"/>
</dbReference>